<sequence>MCATTNEQLKYKEQNNEIIRQNVKLHERINVLESIIEVLQRDNIKYCIEKSKAKKKNRLVRKLKPSMTILRKKEPRKKKSIAEEPKDIIHSKRSTKAVNYVLPSSKSKLRKGDPFTFGNET</sequence>
<name>A0ABP9Y456_9FUNG</name>
<comment type="caution">
    <text evidence="1">The sequence shown here is derived from an EMBL/GenBank/DDBJ whole genome shotgun (WGS) entry which is preliminary data.</text>
</comment>
<protein>
    <submittedName>
        <fullName evidence="1">Uncharacterized protein</fullName>
    </submittedName>
</protein>
<dbReference type="EMBL" id="BAABUJ010000020">
    <property type="protein sequence ID" value="GAA5801782.1"/>
    <property type="molecule type" value="Genomic_DNA"/>
</dbReference>
<evidence type="ECO:0000313" key="1">
    <source>
        <dbReference type="EMBL" id="GAA5801782.1"/>
    </source>
</evidence>
<evidence type="ECO:0000313" key="2">
    <source>
        <dbReference type="Proteomes" id="UP001476247"/>
    </source>
</evidence>
<accession>A0ABP9Y456</accession>
<reference evidence="1 2" key="1">
    <citation type="submission" date="2024-04" db="EMBL/GenBank/DDBJ databases">
        <title>genome sequences of Mucor flavus KT1a and Helicostylum pulchrum KT1b strains isolation_sourced from the surface of a dry-aged beef.</title>
        <authorList>
            <person name="Toyotome T."/>
            <person name="Hosono M."/>
            <person name="Torimaru M."/>
            <person name="Fukuda K."/>
            <person name="Mikami N."/>
        </authorList>
    </citation>
    <scope>NUCLEOTIDE SEQUENCE [LARGE SCALE GENOMIC DNA]</scope>
    <source>
        <strain evidence="1 2">KT1b</strain>
    </source>
</reference>
<proteinExistence type="predicted"/>
<dbReference type="Proteomes" id="UP001476247">
    <property type="component" value="Unassembled WGS sequence"/>
</dbReference>
<organism evidence="1 2">
    <name type="scientific">Helicostylum pulchrum</name>
    <dbReference type="NCBI Taxonomy" id="562976"/>
    <lineage>
        <taxon>Eukaryota</taxon>
        <taxon>Fungi</taxon>
        <taxon>Fungi incertae sedis</taxon>
        <taxon>Mucoromycota</taxon>
        <taxon>Mucoromycotina</taxon>
        <taxon>Mucoromycetes</taxon>
        <taxon>Mucorales</taxon>
        <taxon>Mucorineae</taxon>
        <taxon>Mucoraceae</taxon>
        <taxon>Helicostylum</taxon>
    </lineage>
</organism>
<gene>
    <name evidence="1" type="ORF">HPULCUR_007235</name>
</gene>
<keyword evidence="2" id="KW-1185">Reference proteome</keyword>